<feature type="compositionally biased region" description="Polar residues" evidence="1">
    <location>
        <begin position="743"/>
        <end position="778"/>
    </location>
</feature>
<feature type="region of interest" description="Disordered" evidence="1">
    <location>
        <begin position="945"/>
        <end position="1075"/>
    </location>
</feature>
<feature type="compositionally biased region" description="Polar residues" evidence="1">
    <location>
        <begin position="821"/>
        <end position="833"/>
    </location>
</feature>
<dbReference type="VEuPathDB" id="FungiDB:SPPG_05653"/>
<evidence type="ECO:0008006" key="4">
    <source>
        <dbReference type="Google" id="ProtNLM"/>
    </source>
</evidence>
<dbReference type="Gene3D" id="3.40.140.10">
    <property type="entry name" value="Cytidine Deaminase, domain 2"/>
    <property type="match status" value="1"/>
</dbReference>
<feature type="compositionally biased region" description="Basic and acidic residues" evidence="1">
    <location>
        <begin position="1060"/>
        <end position="1075"/>
    </location>
</feature>
<feature type="compositionally biased region" description="Polar residues" evidence="1">
    <location>
        <begin position="787"/>
        <end position="801"/>
    </location>
</feature>
<protein>
    <recommendedName>
        <fullName evidence="4">MPN domain-containing protein</fullName>
    </recommendedName>
</protein>
<dbReference type="eggNOG" id="ENOG502SEI1">
    <property type="taxonomic scope" value="Eukaryota"/>
</dbReference>
<dbReference type="RefSeq" id="XP_016607452.1">
    <property type="nucleotide sequence ID" value="XM_016753863.1"/>
</dbReference>
<sequence>MSQPLALNRLPLPLDPVPPITRPADWPPEWVPLSGISEASRRVPVSLLEQPAAGQDAQLVVVLDKSVYTALLNQAYSDTRYDVTGFLGGSWIPMKVPRPRGKGHQWKVVCHVSSFFAAERQVLELLQGKVVEDPVSIKQAVAKFHESDLECVGWYRSNDPSRPLQPTCQDITKQAFLQTLIPEGIGLLVSVASSNNPNRLLPNILRAAPGEPLKAPIHAIVAYRAGLQTSEGILKTDEIYPPYPEDNPVPFYRDLVYHSDLTGMRIPVGIREQGYMNGNVLREIHRSLQMALNESRQVYLGQASACGVDSARRMFLDSDYDRFLMDFWRHSVIGASNALDQESHIVIARTLWLQQKIATRMKQLKVWYDEAVEERVAKAPKRPRSTDDSEFDQDAMDVDEKETSDTVSAIESFDDVISQLRDREATQSSPNDTEKPRGDDPEFVLSVREIVSSLEDMPSEFPFKIPRLQPPASRLRELAIFEEEYDAVKDKQKKRAAGRKGAQTRKSRIQKEKEKTAAGGTAAMPRLVGKEKGKGKSDDANGLLGEDTLVQRRRQGSGVAALGGVEENVSRQDAAMSLISLGLSGMEEVGIPTVETEGARLSSVALDATELGQPPGAGKPGLHSLLSRSVELLQQGATHLRPSEAESHTRQASGTSRSRRPSKQGLEKLESTGRTGGSTTSGASGAGISPTTSDHAYSSRPSQHSHPSAYMHPTQQFGGVMSNTIGPLTLLTHMQGQHLGFTTMGTPPSNSVPVASTANGTRSTPGTVTTSASPQASGNFPGRLTTGPGNNYPGSAPSTPTPYLNSYIAQRRASLGGFGQPSGQPHRASTPTGQEGPGPLQGMPPRGYVTRYGPVIPGYTTYVTSASVPVATGAGSGQVHYVPVSIAPSQQQQQQSQQQPPPSSRPSESTRDDQRRPSSSLYDRQVGYVVPARYANQPTAGQIFAQHQHHPHQPQPQPHSFSPMLPIGYSPHVPRDPYRPSTPSASSSHHHDVERERSRSRERAQERASSVPPSMTASQNPPRAASPQVGGPPGLDDRVTLPSFRHFMNELEGWTGVGQRGEREGRKREEGEKGE</sequence>
<feature type="region of interest" description="Disordered" evidence="1">
    <location>
        <begin position="421"/>
        <end position="443"/>
    </location>
</feature>
<feature type="region of interest" description="Disordered" evidence="1">
    <location>
        <begin position="887"/>
        <end position="927"/>
    </location>
</feature>
<feature type="compositionally biased region" description="Basic residues" evidence="1">
    <location>
        <begin position="491"/>
        <end position="508"/>
    </location>
</feature>
<feature type="region of interest" description="Disordered" evidence="1">
    <location>
        <begin position="739"/>
        <end position="801"/>
    </location>
</feature>
<feature type="region of interest" description="Disordered" evidence="1">
    <location>
        <begin position="377"/>
        <end position="406"/>
    </location>
</feature>
<evidence type="ECO:0000313" key="2">
    <source>
        <dbReference type="EMBL" id="KNC99412.1"/>
    </source>
</evidence>
<keyword evidence="3" id="KW-1185">Reference proteome</keyword>
<gene>
    <name evidence="2" type="ORF">SPPG_05653</name>
</gene>
<dbReference type="AlphaFoldDB" id="A0A0L0HE79"/>
<feature type="compositionally biased region" description="Basic and acidic residues" evidence="1">
    <location>
        <begin position="989"/>
        <end position="1006"/>
    </location>
</feature>
<accession>A0A0L0HE79</accession>
<feature type="compositionally biased region" description="Polar residues" evidence="1">
    <location>
        <begin position="1011"/>
        <end position="1021"/>
    </location>
</feature>
<proteinExistence type="predicted"/>
<feature type="compositionally biased region" description="Polar residues" evidence="1">
    <location>
        <begin position="694"/>
        <end position="706"/>
    </location>
</feature>
<dbReference type="InParanoid" id="A0A0L0HE79"/>
<organism evidence="2 3">
    <name type="scientific">Spizellomyces punctatus (strain DAOM BR117)</name>
    <dbReference type="NCBI Taxonomy" id="645134"/>
    <lineage>
        <taxon>Eukaryota</taxon>
        <taxon>Fungi</taxon>
        <taxon>Fungi incertae sedis</taxon>
        <taxon>Chytridiomycota</taxon>
        <taxon>Chytridiomycota incertae sedis</taxon>
        <taxon>Chytridiomycetes</taxon>
        <taxon>Spizellomycetales</taxon>
        <taxon>Spizellomycetaceae</taxon>
        <taxon>Spizellomyces</taxon>
    </lineage>
</organism>
<dbReference type="Proteomes" id="UP000053201">
    <property type="component" value="Unassembled WGS sequence"/>
</dbReference>
<feature type="region of interest" description="Disordered" evidence="1">
    <location>
        <begin position="489"/>
        <end position="547"/>
    </location>
</feature>
<reference evidence="2 3" key="1">
    <citation type="submission" date="2009-08" db="EMBL/GenBank/DDBJ databases">
        <title>The Genome Sequence of Spizellomyces punctatus strain DAOM BR117.</title>
        <authorList>
            <consortium name="The Broad Institute Genome Sequencing Platform"/>
            <person name="Russ C."/>
            <person name="Cuomo C."/>
            <person name="Shea T."/>
            <person name="Young S.K."/>
            <person name="Zeng Q."/>
            <person name="Koehrsen M."/>
            <person name="Haas B."/>
            <person name="Borodovsky M."/>
            <person name="Guigo R."/>
            <person name="Alvarado L."/>
            <person name="Berlin A."/>
            <person name="Bochicchio J."/>
            <person name="Borenstein D."/>
            <person name="Chapman S."/>
            <person name="Chen Z."/>
            <person name="Engels R."/>
            <person name="Freedman E."/>
            <person name="Gellesch M."/>
            <person name="Goldberg J."/>
            <person name="Griggs A."/>
            <person name="Gujja S."/>
            <person name="Heiman D."/>
            <person name="Hepburn T."/>
            <person name="Howarth C."/>
            <person name="Jen D."/>
            <person name="Larson L."/>
            <person name="Lewis B."/>
            <person name="Mehta T."/>
            <person name="Park D."/>
            <person name="Pearson M."/>
            <person name="Roberts A."/>
            <person name="Saif S."/>
            <person name="Shenoy N."/>
            <person name="Sisk P."/>
            <person name="Stolte C."/>
            <person name="Sykes S."/>
            <person name="Thomson T."/>
            <person name="Walk T."/>
            <person name="White J."/>
            <person name="Yandava C."/>
            <person name="Burger G."/>
            <person name="Gray M.W."/>
            <person name="Holland P.W.H."/>
            <person name="King N."/>
            <person name="Lang F.B.F."/>
            <person name="Roger A.J."/>
            <person name="Ruiz-Trillo I."/>
            <person name="Lander E."/>
            <person name="Nusbaum C."/>
        </authorList>
    </citation>
    <scope>NUCLEOTIDE SEQUENCE [LARGE SCALE GENOMIC DNA]</scope>
    <source>
        <strain evidence="2 3">DAOM BR117</strain>
    </source>
</reference>
<dbReference type="STRING" id="645134.A0A0L0HE79"/>
<feature type="compositionally biased region" description="Basic and acidic residues" evidence="1">
    <location>
        <begin position="528"/>
        <end position="539"/>
    </location>
</feature>
<feature type="compositionally biased region" description="Low complexity" evidence="1">
    <location>
        <begin position="677"/>
        <end position="693"/>
    </location>
</feature>
<name>A0A0L0HE79_SPIPD</name>
<dbReference type="OrthoDB" id="2119018at2759"/>
<feature type="compositionally biased region" description="Acidic residues" evidence="1">
    <location>
        <begin position="388"/>
        <end position="402"/>
    </location>
</feature>
<feature type="region of interest" description="Disordered" evidence="1">
    <location>
        <begin position="815"/>
        <end position="849"/>
    </location>
</feature>
<evidence type="ECO:0000313" key="3">
    <source>
        <dbReference type="Proteomes" id="UP000053201"/>
    </source>
</evidence>
<evidence type="ECO:0000256" key="1">
    <source>
        <dbReference type="SAM" id="MobiDB-lite"/>
    </source>
</evidence>
<dbReference type="EMBL" id="KQ257458">
    <property type="protein sequence ID" value="KNC99412.1"/>
    <property type="molecule type" value="Genomic_DNA"/>
</dbReference>
<feature type="region of interest" description="Disordered" evidence="1">
    <location>
        <begin position="636"/>
        <end position="716"/>
    </location>
</feature>
<dbReference type="OMA" id="GYESIGQ"/>
<feature type="compositionally biased region" description="Low complexity" evidence="1">
    <location>
        <begin position="888"/>
        <end position="898"/>
    </location>
</feature>
<dbReference type="GeneID" id="27689014"/>